<evidence type="ECO:0000256" key="1">
    <source>
        <dbReference type="SAM" id="Phobius"/>
    </source>
</evidence>
<accession>A0A9W4TL70</accession>
<evidence type="ECO:0000313" key="2">
    <source>
        <dbReference type="EMBL" id="CAI2769217.1"/>
    </source>
</evidence>
<name>A0A9W4TL70_9FLAO</name>
<reference evidence="2" key="1">
    <citation type="submission" date="2022-09" db="EMBL/GenBank/DDBJ databases">
        <authorList>
            <person name="Duchaud E."/>
        </authorList>
    </citation>
    <scope>NUCLEOTIDE SEQUENCE</scope>
    <source>
        <strain evidence="2">TRV642</strain>
    </source>
</reference>
<protein>
    <submittedName>
        <fullName evidence="2">Class IIb bacteriocin, lactobin A/cerein 7B family</fullName>
    </submittedName>
</protein>
<dbReference type="AlphaFoldDB" id="A0A9W4TL70"/>
<gene>
    <name evidence="2" type="ORF">TRV642_4585</name>
</gene>
<keyword evidence="1" id="KW-0812">Transmembrane</keyword>
<dbReference type="Proteomes" id="UP001152749">
    <property type="component" value="Chromosome"/>
</dbReference>
<dbReference type="NCBIfam" id="TIGR03949">
    <property type="entry name" value="bact_IIb_cerein"/>
    <property type="match status" value="1"/>
</dbReference>
<keyword evidence="1" id="KW-0472">Membrane</keyword>
<dbReference type="RefSeq" id="WP_263361655.1">
    <property type="nucleotide sequence ID" value="NZ_OX336425.1"/>
</dbReference>
<proteinExistence type="predicted"/>
<evidence type="ECO:0000313" key="3">
    <source>
        <dbReference type="Proteomes" id="UP001152749"/>
    </source>
</evidence>
<keyword evidence="1" id="KW-1133">Transmembrane helix</keyword>
<sequence>MLIEIKEVKELTFEEKENIEGGIFGTVLACCALVGAAYAAGQAAGDLLWYATH</sequence>
<feature type="transmembrane region" description="Helical" evidence="1">
    <location>
        <begin position="21"/>
        <end position="40"/>
    </location>
</feature>
<organism evidence="2 3">
    <name type="scientific">Flavobacterium collinsii</name>
    <dbReference type="NCBI Taxonomy" id="1114861"/>
    <lineage>
        <taxon>Bacteria</taxon>
        <taxon>Pseudomonadati</taxon>
        <taxon>Bacteroidota</taxon>
        <taxon>Flavobacteriia</taxon>
        <taxon>Flavobacteriales</taxon>
        <taxon>Flavobacteriaceae</taxon>
        <taxon>Flavobacterium</taxon>
    </lineage>
</organism>
<dbReference type="KEGG" id="fcs:TRV642_4585"/>
<dbReference type="EMBL" id="OX336425">
    <property type="protein sequence ID" value="CAI2769217.1"/>
    <property type="molecule type" value="Genomic_DNA"/>
</dbReference>
<dbReference type="InterPro" id="IPR023991">
    <property type="entry name" value="Bacteriocin_IIb_lactobn/cerein"/>
</dbReference>